<dbReference type="GO" id="GO:0009706">
    <property type="term" value="C:chloroplast inner membrane"/>
    <property type="evidence" value="ECO:0007669"/>
    <property type="project" value="TreeGrafter"/>
</dbReference>
<protein>
    <submittedName>
        <fullName evidence="1">Uncharacterized protein</fullName>
    </submittedName>
</protein>
<dbReference type="GO" id="GO:0099402">
    <property type="term" value="P:plant organ development"/>
    <property type="evidence" value="ECO:0007669"/>
    <property type="project" value="TreeGrafter"/>
</dbReference>
<reference evidence="1" key="1">
    <citation type="submission" date="2019-12" db="EMBL/GenBank/DDBJ databases">
        <title>Genome sequencing and annotation of Brassica cretica.</title>
        <authorList>
            <person name="Studholme D.J."/>
            <person name="Sarris P.F."/>
        </authorList>
    </citation>
    <scope>NUCLEOTIDE SEQUENCE</scope>
    <source>
        <strain evidence="1">PFS-102/07</strain>
        <tissue evidence="1">Leaf</tissue>
    </source>
</reference>
<dbReference type="PANTHER" id="PTHR31038">
    <property type="entry name" value="EXPRESSED PROTEIN-RELATED"/>
    <property type="match status" value="1"/>
</dbReference>
<dbReference type="EMBL" id="QGKY02000089">
    <property type="protein sequence ID" value="KAF2612379.1"/>
    <property type="molecule type" value="Genomic_DNA"/>
</dbReference>
<sequence>MVRKRMHTRQFLQQRRGNLARSYDLLERMLSWLSFVKRPRNSTNQVRGFSMSYMLDQVYSLAYLPTHVNQIINGLEHVVEGSTEAKRIHVVAIAFTVGVWFSNNVYGGKASIDFAEFLTEADPLTVSLPLKFSNSGAVLNVTIEKIQGGIDLRFFKMKIRLILSKEDSFRSLPSNDYLEGYNEDTVGLGGSIDSIGESRGWMVQKGMHTRQCAPWLIYQIINGLERVVEGSTEAKRIHVVAMAFKVGVRFSNNV</sequence>
<dbReference type="PANTHER" id="PTHR31038:SF18">
    <property type="entry name" value="PROTEIN RETICULATA-RELATED 1, CHLOROPLASTIC"/>
    <property type="match status" value="1"/>
</dbReference>
<accession>A0A8S9M316</accession>
<evidence type="ECO:0000313" key="1">
    <source>
        <dbReference type="EMBL" id="KAF2612379.1"/>
    </source>
</evidence>
<proteinExistence type="predicted"/>
<dbReference type="AlphaFoldDB" id="A0A8S9M316"/>
<organism evidence="1">
    <name type="scientific">Brassica cretica</name>
    <name type="common">Mustard</name>
    <dbReference type="NCBI Taxonomy" id="69181"/>
    <lineage>
        <taxon>Eukaryota</taxon>
        <taxon>Viridiplantae</taxon>
        <taxon>Streptophyta</taxon>
        <taxon>Embryophyta</taxon>
        <taxon>Tracheophyta</taxon>
        <taxon>Spermatophyta</taxon>
        <taxon>Magnoliopsida</taxon>
        <taxon>eudicotyledons</taxon>
        <taxon>Gunneridae</taxon>
        <taxon>Pentapetalae</taxon>
        <taxon>rosids</taxon>
        <taxon>malvids</taxon>
        <taxon>Brassicales</taxon>
        <taxon>Brassicaceae</taxon>
        <taxon>Brassiceae</taxon>
        <taxon>Brassica</taxon>
    </lineage>
</organism>
<name>A0A8S9M316_BRACR</name>
<gene>
    <name evidence="1" type="ORF">F2Q70_00008429</name>
</gene>
<comment type="caution">
    <text evidence="1">The sequence shown here is derived from an EMBL/GenBank/DDBJ whole genome shotgun (WGS) entry which is preliminary data.</text>
</comment>